<dbReference type="Gene3D" id="3.30.1150.10">
    <property type="match status" value="1"/>
</dbReference>
<keyword evidence="1" id="KW-0732">Signal</keyword>
<dbReference type="Proteomes" id="UP000030988">
    <property type="component" value="Unassembled WGS sequence"/>
</dbReference>
<reference evidence="3 4" key="1">
    <citation type="submission" date="2014-11" db="EMBL/GenBank/DDBJ databases">
        <title>Draft genome sequence of Kirrobacter mercurialis.</title>
        <authorList>
            <person name="Coil D.A."/>
            <person name="Eisen J.A."/>
        </authorList>
    </citation>
    <scope>NUCLEOTIDE SEQUENCE [LARGE SCALE GENOMIC DNA]</scope>
    <source>
        <strain evidence="3 4">Coronado</strain>
    </source>
</reference>
<accession>A0A0B2BVS2</accession>
<name>A0A0B2BVS2_9SPHN</name>
<evidence type="ECO:0000313" key="3">
    <source>
        <dbReference type="EMBL" id="KHL25708.1"/>
    </source>
</evidence>
<protein>
    <recommendedName>
        <fullName evidence="2">TonB C-terminal domain-containing protein</fullName>
    </recommendedName>
</protein>
<dbReference type="STRING" id="1572751.PK98_03445"/>
<comment type="caution">
    <text evidence="3">The sequence shown here is derived from an EMBL/GenBank/DDBJ whole genome shotgun (WGS) entry which is preliminary data.</text>
</comment>
<dbReference type="Pfam" id="PF03544">
    <property type="entry name" value="TonB_C"/>
    <property type="match status" value="1"/>
</dbReference>
<organism evidence="3 4">
    <name type="scientific">Croceibacterium mercuriale</name>
    <dbReference type="NCBI Taxonomy" id="1572751"/>
    <lineage>
        <taxon>Bacteria</taxon>
        <taxon>Pseudomonadati</taxon>
        <taxon>Pseudomonadota</taxon>
        <taxon>Alphaproteobacteria</taxon>
        <taxon>Sphingomonadales</taxon>
        <taxon>Erythrobacteraceae</taxon>
        <taxon>Croceibacterium</taxon>
    </lineage>
</organism>
<feature type="domain" description="TonB C-terminal" evidence="2">
    <location>
        <begin position="227"/>
        <end position="302"/>
    </location>
</feature>
<sequence length="309" mass="33251">MLNRLPLSAIIAASALLTSSAASATELVLADAPSSRWVVDGSQGQCRMARDLDEGSDGVTLLITQWSPGSSFSMVLVGDPLKRFEDRQEMTLQFGDPAGLLGERRAFFAKGSLAASQDALIFRNVSLAQPTPEDAAAGDLAPEYGTAAPILPPAALAQADRIDLVQGQHSLRLRPGRLADALAVLDACSMDRLNEWGLDEAAHRTLTQSPRWTGRDLADLARQVQRGYPRAALRRGEQTDLHLRVLVDEAGTATDCTIIDTTNSSITANVCDFFRTAGAFSPALDASGRPIKSFYTSWIVYRLVRRGPN</sequence>
<evidence type="ECO:0000256" key="1">
    <source>
        <dbReference type="SAM" id="SignalP"/>
    </source>
</evidence>
<feature type="signal peptide" evidence="1">
    <location>
        <begin position="1"/>
        <end position="24"/>
    </location>
</feature>
<evidence type="ECO:0000259" key="2">
    <source>
        <dbReference type="Pfam" id="PF03544"/>
    </source>
</evidence>
<dbReference type="GO" id="GO:0055085">
    <property type="term" value="P:transmembrane transport"/>
    <property type="evidence" value="ECO:0007669"/>
    <property type="project" value="InterPro"/>
</dbReference>
<evidence type="ECO:0000313" key="4">
    <source>
        <dbReference type="Proteomes" id="UP000030988"/>
    </source>
</evidence>
<dbReference type="SUPFAM" id="SSF74653">
    <property type="entry name" value="TolA/TonB C-terminal domain"/>
    <property type="match status" value="1"/>
</dbReference>
<dbReference type="InterPro" id="IPR037682">
    <property type="entry name" value="TonB_C"/>
</dbReference>
<dbReference type="AlphaFoldDB" id="A0A0B2BVS2"/>
<feature type="chain" id="PRO_5002067720" description="TonB C-terminal domain-containing protein" evidence="1">
    <location>
        <begin position="25"/>
        <end position="309"/>
    </location>
</feature>
<proteinExistence type="predicted"/>
<gene>
    <name evidence="3" type="ORF">PK98_03445</name>
</gene>
<dbReference type="EMBL" id="JTDN01000001">
    <property type="protein sequence ID" value="KHL25708.1"/>
    <property type="molecule type" value="Genomic_DNA"/>
</dbReference>
<keyword evidence="4" id="KW-1185">Reference proteome</keyword>